<dbReference type="EnsemblPlants" id="TuG1812G0600000788.01.T01">
    <property type="protein sequence ID" value="TuG1812G0600000788.01.T01"/>
    <property type="gene ID" value="TuG1812G0600000788.01"/>
</dbReference>
<reference evidence="1" key="3">
    <citation type="submission" date="2022-06" db="UniProtKB">
        <authorList>
            <consortium name="EnsemblPlants"/>
        </authorList>
    </citation>
    <scope>IDENTIFICATION</scope>
</reference>
<name>A0A8R7QMU6_TRIUA</name>
<evidence type="ECO:0000313" key="1">
    <source>
        <dbReference type="EnsemblPlants" id="TuG1812G0600000788.01.T01"/>
    </source>
</evidence>
<reference evidence="2" key="1">
    <citation type="journal article" date="2013" name="Nature">
        <title>Draft genome of the wheat A-genome progenitor Triticum urartu.</title>
        <authorList>
            <person name="Ling H.Q."/>
            <person name="Zhao S."/>
            <person name="Liu D."/>
            <person name="Wang J."/>
            <person name="Sun H."/>
            <person name="Zhang C."/>
            <person name="Fan H."/>
            <person name="Li D."/>
            <person name="Dong L."/>
            <person name="Tao Y."/>
            <person name="Gao C."/>
            <person name="Wu H."/>
            <person name="Li Y."/>
            <person name="Cui Y."/>
            <person name="Guo X."/>
            <person name="Zheng S."/>
            <person name="Wang B."/>
            <person name="Yu K."/>
            <person name="Liang Q."/>
            <person name="Yang W."/>
            <person name="Lou X."/>
            <person name="Chen J."/>
            <person name="Feng M."/>
            <person name="Jian J."/>
            <person name="Zhang X."/>
            <person name="Luo G."/>
            <person name="Jiang Y."/>
            <person name="Liu J."/>
            <person name="Wang Z."/>
            <person name="Sha Y."/>
            <person name="Zhang B."/>
            <person name="Wu H."/>
            <person name="Tang D."/>
            <person name="Shen Q."/>
            <person name="Xue P."/>
            <person name="Zou S."/>
            <person name="Wang X."/>
            <person name="Liu X."/>
            <person name="Wang F."/>
            <person name="Yang Y."/>
            <person name="An X."/>
            <person name="Dong Z."/>
            <person name="Zhang K."/>
            <person name="Zhang X."/>
            <person name="Luo M.C."/>
            <person name="Dvorak J."/>
            <person name="Tong Y."/>
            <person name="Wang J."/>
            <person name="Yang H."/>
            <person name="Li Z."/>
            <person name="Wang D."/>
            <person name="Zhang A."/>
            <person name="Wang J."/>
        </authorList>
    </citation>
    <scope>NUCLEOTIDE SEQUENCE</scope>
    <source>
        <strain evidence="2">cv. G1812</strain>
    </source>
</reference>
<protein>
    <submittedName>
        <fullName evidence="1">Uncharacterized protein</fullName>
    </submittedName>
</protein>
<dbReference type="Gramene" id="TuG1812G0600000788.01.T01">
    <property type="protein sequence ID" value="TuG1812G0600000788.01.T01"/>
    <property type="gene ID" value="TuG1812G0600000788.01"/>
</dbReference>
<keyword evidence="2" id="KW-1185">Reference proteome</keyword>
<organism evidence="1 2">
    <name type="scientific">Triticum urartu</name>
    <name type="common">Red wild einkorn</name>
    <name type="synonym">Crithodium urartu</name>
    <dbReference type="NCBI Taxonomy" id="4572"/>
    <lineage>
        <taxon>Eukaryota</taxon>
        <taxon>Viridiplantae</taxon>
        <taxon>Streptophyta</taxon>
        <taxon>Embryophyta</taxon>
        <taxon>Tracheophyta</taxon>
        <taxon>Spermatophyta</taxon>
        <taxon>Magnoliopsida</taxon>
        <taxon>Liliopsida</taxon>
        <taxon>Poales</taxon>
        <taxon>Poaceae</taxon>
        <taxon>BOP clade</taxon>
        <taxon>Pooideae</taxon>
        <taxon>Triticodae</taxon>
        <taxon>Triticeae</taxon>
        <taxon>Triticinae</taxon>
        <taxon>Triticum</taxon>
    </lineage>
</organism>
<proteinExistence type="predicted"/>
<reference evidence="1" key="2">
    <citation type="submission" date="2018-03" db="EMBL/GenBank/DDBJ databases">
        <title>The Triticum urartu genome reveals the dynamic nature of wheat genome evolution.</title>
        <authorList>
            <person name="Ling H."/>
            <person name="Ma B."/>
            <person name="Shi X."/>
            <person name="Liu H."/>
            <person name="Dong L."/>
            <person name="Sun H."/>
            <person name="Cao Y."/>
            <person name="Gao Q."/>
            <person name="Zheng S."/>
            <person name="Li Y."/>
            <person name="Yu Y."/>
            <person name="Du H."/>
            <person name="Qi M."/>
            <person name="Li Y."/>
            <person name="Yu H."/>
            <person name="Cui Y."/>
            <person name="Wang N."/>
            <person name="Chen C."/>
            <person name="Wu H."/>
            <person name="Zhao Y."/>
            <person name="Zhang J."/>
            <person name="Li Y."/>
            <person name="Zhou W."/>
            <person name="Zhang B."/>
            <person name="Hu W."/>
            <person name="Eijk M."/>
            <person name="Tang J."/>
            <person name="Witsenboer H."/>
            <person name="Zhao S."/>
            <person name="Li Z."/>
            <person name="Zhang A."/>
            <person name="Wang D."/>
            <person name="Liang C."/>
        </authorList>
    </citation>
    <scope>NUCLEOTIDE SEQUENCE [LARGE SCALE GENOMIC DNA]</scope>
    <source>
        <strain evidence="1">cv. G1812</strain>
    </source>
</reference>
<accession>A0A8R7QMU6</accession>
<dbReference type="AlphaFoldDB" id="A0A8R7QMU6"/>
<sequence length="47" mass="5386">MSSFTSMGGVVDKEIKTCKELSVFRLHGQNHHHIRTLLHELRQSLLA</sequence>
<dbReference type="Proteomes" id="UP000015106">
    <property type="component" value="Chromosome 6"/>
</dbReference>
<evidence type="ECO:0000313" key="2">
    <source>
        <dbReference type="Proteomes" id="UP000015106"/>
    </source>
</evidence>